<dbReference type="OrthoDB" id="159686at2"/>
<dbReference type="EMBL" id="QKUF01000003">
    <property type="protein sequence ID" value="PZW32872.1"/>
    <property type="molecule type" value="Genomic_DNA"/>
</dbReference>
<name>A0A326UAM3_THEHA</name>
<keyword evidence="3" id="KW-1185">Reference proteome</keyword>
<dbReference type="PROSITE" id="PS51257">
    <property type="entry name" value="PROKAR_LIPOPROTEIN"/>
    <property type="match status" value="1"/>
</dbReference>
<comment type="caution">
    <text evidence="2">The sequence shown here is derived from an EMBL/GenBank/DDBJ whole genome shotgun (WGS) entry which is preliminary data.</text>
</comment>
<evidence type="ECO:0000256" key="1">
    <source>
        <dbReference type="SAM" id="SignalP"/>
    </source>
</evidence>
<evidence type="ECO:0000313" key="2">
    <source>
        <dbReference type="EMBL" id="PZW32872.1"/>
    </source>
</evidence>
<sequence>MKHLYQFSLKLILLCTVLLLIVGCSGPSAASPAKPRATATIDPSFQSQLSPVPTVPPYRCGAWASNYGPPAYGNVTIYARITKDNKGVKGLTATGTVNFDGWSEPLGDPQTSDEGGYVSFVIALGGRQPRLTPATVDITFTAGNQKVTCSAFFTPQ</sequence>
<proteinExistence type="predicted"/>
<feature type="chain" id="PRO_5016405504" evidence="1">
    <location>
        <begin position="31"/>
        <end position="156"/>
    </location>
</feature>
<dbReference type="Proteomes" id="UP000248806">
    <property type="component" value="Unassembled WGS sequence"/>
</dbReference>
<accession>A0A326UAM3</accession>
<organism evidence="2 3">
    <name type="scientific">Thermosporothrix hazakensis</name>
    <dbReference type="NCBI Taxonomy" id="644383"/>
    <lineage>
        <taxon>Bacteria</taxon>
        <taxon>Bacillati</taxon>
        <taxon>Chloroflexota</taxon>
        <taxon>Ktedonobacteria</taxon>
        <taxon>Ktedonobacterales</taxon>
        <taxon>Thermosporotrichaceae</taxon>
        <taxon>Thermosporothrix</taxon>
    </lineage>
</organism>
<protein>
    <submittedName>
        <fullName evidence="2">Uncharacterized protein</fullName>
    </submittedName>
</protein>
<reference evidence="2 3" key="1">
    <citation type="submission" date="2018-06" db="EMBL/GenBank/DDBJ databases">
        <title>Genomic Encyclopedia of Archaeal and Bacterial Type Strains, Phase II (KMG-II): from individual species to whole genera.</title>
        <authorList>
            <person name="Goeker M."/>
        </authorList>
    </citation>
    <scope>NUCLEOTIDE SEQUENCE [LARGE SCALE GENOMIC DNA]</scope>
    <source>
        <strain evidence="2 3">ATCC BAA-1881</strain>
    </source>
</reference>
<dbReference type="RefSeq" id="WP_111320259.1">
    <property type="nucleotide sequence ID" value="NZ_BIFX01000001.1"/>
</dbReference>
<keyword evidence="1" id="KW-0732">Signal</keyword>
<evidence type="ECO:0000313" key="3">
    <source>
        <dbReference type="Proteomes" id="UP000248806"/>
    </source>
</evidence>
<gene>
    <name evidence="2" type="ORF">EI42_01415</name>
</gene>
<dbReference type="AlphaFoldDB" id="A0A326UAM3"/>
<feature type="signal peptide" evidence="1">
    <location>
        <begin position="1"/>
        <end position="30"/>
    </location>
</feature>